<dbReference type="Pfam" id="PF00266">
    <property type="entry name" value="Aminotran_5"/>
    <property type="match status" value="1"/>
</dbReference>
<evidence type="ECO:0000256" key="7">
    <source>
        <dbReference type="ARBA" id="ARBA00023004"/>
    </source>
</evidence>
<protein>
    <recommendedName>
        <fullName evidence="3">cysteine desulfurase</fullName>
        <ecNumber evidence="3">2.8.1.7</ecNumber>
    </recommendedName>
</protein>
<proteinExistence type="inferred from homology"/>
<comment type="similarity">
    <text evidence="2">Belongs to the class-V pyridoxal-phosphate-dependent aminotransferase family. NifS/IscS subfamily.</text>
</comment>
<evidence type="ECO:0000256" key="10">
    <source>
        <dbReference type="RuleBase" id="RU004504"/>
    </source>
</evidence>
<dbReference type="InterPro" id="IPR020578">
    <property type="entry name" value="Aminotrans_V_PyrdxlP_BS"/>
</dbReference>
<sequence length="387" mass="42694">MKSLYLDYGATSPVRPEVLDAMLPFFHKEFGNPGSIHDMGTRPHAAITHARKQIADALGASSLREIIFTSSGTEANNLAIIGAARNCRKQKKGNHIITTKIEHPSVLEACRYLEREGFRVTYLPVDEWGQVQVEDVKQALTDETILVSIMAANNEVGTIQPIKEIGAVLKDTSALFHTDAVQYFGKVPFTVEELCVDLLSIGSHKIYGPKGVGALYIRKGVRIEPLLYGGGQERSLRPSTLNTPAIIGFGVASQLAKKEVEKEAQRLTQLRDLCWKRIKEGIGQVTLNGHPSERLPNNLNLSFHQVEGQAILLELNREQIYVSSGSACSAGKHQASHVLMAMGKSEEIAYQSLRITFGKDTTEEGIDFFIEKLKSVLEYLRSLIPAE</sequence>
<dbReference type="OrthoDB" id="9808002at2"/>
<keyword evidence="6" id="KW-0663">Pyridoxal phosphate</keyword>
<evidence type="ECO:0000256" key="2">
    <source>
        <dbReference type="ARBA" id="ARBA00006490"/>
    </source>
</evidence>
<keyword evidence="4" id="KW-0808">Transferase</keyword>
<dbReference type="PANTHER" id="PTHR11601">
    <property type="entry name" value="CYSTEINE DESULFURYLASE FAMILY MEMBER"/>
    <property type="match status" value="1"/>
</dbReference>
<evidence type="ECO:0000256" key="6">
    <source>
        <dbReference type="ARBA" id="ARBA00022898"/>
    </source>
</evidence>
<evidence type="ECO:0000256" key="5">
    <source>
        <dbReference type="ARBA" id="ARBA00022723"/>
    </source>
</evidence>
<dbReference type="Gene3D" id="3.90.1150.10">
    <property type="entry name" value="Aspartate Aminotransferase, domain 1"/>
    <property type="match status" value="1"/>
</dbReference>
<reference evidence="12" key="1">
    <citation type="submission" date="2016-10" db="EMBL/GenBank/DDBJ databases">
        <authorList>
            <person name="de Groot N.N."/>
        </authorList>
    </citation>
    <scope>NUCLEOTIDE SEQUENCE [LARGE SCALE GENOMIC DNA]</scope>
    <source>
        <strain evidence="12">DSM 44778</strain>
    </source>
</reference>
<dbReference type="EC" id="2.8.1.7" evidence="3"/>
<comment type="cofactor">
    <cofactor evidence="1 10">
        <name>pyridoxal 5'-phosphate</name>
        <dbReference type="ChEBI" id="CHEBI:597326"/>
    </cofactor>
</comment>
<evidence type="ECO:0000256" key="8">
    <source>
        <dbReference type="ARBA" id="ARBA00023014"/>
    </source>
</evidence>
<evidence type="ECO:0000256" key="3">
    <source>
        <dbReference type="ARBA" id="ARBA00012239"/>
    </source>
</evidence>
<dbReference type="Gene3D" id="3.40.640.10">
    <property type="entry name" value="Type I PLP-dependent aspartate aminotransferase-like (Major domain)"/>
    <property type="match status" value="1"/>
</dbReference>
<organism evidence="12 13">
    <name type="scientific">Thermoflavimicrobium dichotomicum</name>
    <dbReference type="NCBI Taxonomy" id="46223"/>
    <lineage>
        <taxon>Bacteria</taxon>
        <taxon>Bacillati</taxon>
        <taxon>Bacillota</taxon>
        <taxon>Bacilli</taxon>
        <taxon>Bacillales</taxon>
        <taxon>Thermoactinomycetaceae</taxon>
        <taxon>Thermoflavimicrobium</taxon>
    </lineage>
</organism>
<dbReference type="FunFam" id="3.40.640.10:FF:000084">
    <property type="entry name" value="IscS-like cysteine desulfurase"/>
    <property type="match status" value="1"/>
</dbReference>
<dbReference type="GO" id="GO:0031071">
    <property type="term" value="F:cysteine desulfurase activity"/>
    <property type="evidence" value="ECO:0007669"/>
    <property type="project" value="UniProtKB-EC"/>
</dbReference>
<dbReference type="InterPro" id="IPR015421">
    <property type="entry name" value="PyrdxlP-dep_Trfase_major"/>
</dbReference>
<dbReference type="InterPro" id="IPR016454">
    <property type="entry name" value="Cysteine_dSase"/>
</dbReference>
<dbReference type="GO" id="GO:0046872">
    <property type="term" value="F:metal ion binding"/>
    <property type="evidence" value="ECO:0007669"/>
    <property type="project" value="UniProtKB-KW"/>
</dbReference>
<dbReference type="InterPro" id="IPR015422">
    <property type="entry name" value="PyrdxlP-dep_Trfase_small"/>
</dbReference>
<keyword evidence="7" id="KW-0408">Iron</keyword>
<evidence type="ECO:0000313" key="13">
    <source>
        <dbReference type="Proteomes" id="UP000199545"/>
    </source>
</evidence>
<gene>
    <name evidence="12" type="ORF">SAMN05421852_10342</name>
</gene>
<dbReference type="PANTHER" id="PTHR11601:SF34">
    <property type="entry name" value="CYSTEINE DESULFURASE"/>
    <property type="match status" value="1"/>
</dbReference>
<evidence type="ECO:0000256" key="1">
    <source>
        <dbReference type="ARBA" id="ARBA00001933"/>
    </source>
</evidence>
<dbReference type="GO" id="GO:0051536">
    <property type="term" value="F:iron-sulfur cluster binding"/>
    <property type="evidence" value="ECO:0007669"/>
    <property type="project" value="UniProtKB-KW"/>
</dbReference>
<dbReference type="RefSeq" id="WP_093228356.1">
    <property type="nucleotide sequence ID" value="NZ_FORR01000003.1"/>
</dbReference>
<dbReference type="InterPro" id="IPR000192">
    <property type="entry name" value="Aminotrans_V_dom"/>
</dbReference>
<dbReference type="Gene3D" id="1.10.260.50">
    <property type="match status" value="1"/>
</dbReference>
<keyword evidence="13" id="KW-1185">Reference proteome</keyword>
<name>A0A1I3MEY0_9BACL</name>
<evidence type="ECO:0000313" key="12">
    <source>
        <dbReference type="EMBL" id="SFI95579.1"/>
    </source>
</evidence>
<dbReference type="PROSITE" id="PS00595">
    <property type="entry name" value="AA_TRANSFER_CLASS_5"/>
    <property type="match status" value="1"/>
</dbReference>
<dbReference type="Proteomes" id="UP000199545">
    <property type="component" value="Unassembled WGS sequence"/>
</dbReference>
<keyword evidence="8" id="KW-0411">Iron-sulfur</keyword>
<comment type="catalytic activity">
    <reaction evidence="9">
        <text>(sulfur carrier)-H + L-cysteine = (sulfur carrier)-SH + L-alanine</text>
        <dbReference type="Rhea" id="RHEA:43892"/>
        <dbReference type="Rhea" id="RHEA-COMP:14737"/>
        <dbReference type="Rhea" id="RHEA-COMP:14739"/>
        <dbReference type="ChEBI" id="CHEBI:29917"/>
        <dbReference type="ChEBI" id="CHEBI:35235"/>
        <dbReference type="ChEBI" id="CHEBI:57972"/>
        <dbReference type="ChEBI" id="CHEBI:64428"/>
        <dbReference type="EC" id="2.8.1.7"/>
    </reaction>
</comment>
<dbReference type="STRING" id="46223.SAMN05421852_10342"/>
<feature type="domain" description="Aminotransferase class V" evidence="11">
    <location>
        <begin position="5"/>
        <end position="368"/>
    </location>
</feature>
<dbReference type="SUPFAM" id="SSF53383">
    <property type="entry name" value="PLP-dependent transferases"/>
    <property type="match status" value="1"/>
</dbReference>
<dbReference type="NCBIfam" id="NF002806">
    <property type="entry name" value="PRK02948.1"/>
    <property type="match status" value="1"/>
</dbReference>
<evidence type="ECO:0000256" key="4">
    <source>
        <dbReference type="ARBA" id="ARBA00022679"/>
    </source>
</evidence>
<accession>A0A1I3MEY0</accession>
<evidence type="ECO:0000259" key="11">
    <source>
        <dbReference type="Pfam" id="PF00266"/>
    </source>
</evidence>
<keyword evidence="5" id="KW-0479">Metal-binding</keyword>
<dbReference type="AlphaFoldDB" id="A0A1I3MEY0"/>
<dbReference type="InterPro" id="IPR015424">
    <property type="entry name" value="PyrdxlP-dep_Trfase"/>
</dbReference>
<evidence type="ECO:0000256" key="9">
    <source>
        <dbReference type="ARBA" id="ARBA00050776"/>
    </source>
</evidence>
<dbReference type="PIRSF" id="PIRSF005572">
    <property type="entry name" value="NifS"/>
    <property type="match status" value="1"/>
</dbReference>
<dbReference type="EMBL" id="FORR01000003">
    <property type="protein sequence ID" value="SFI95579.1"/>
    <property type="molecule type" value="Genomic_DNA"/>
</dbReference>